<feature type="compositionally biased region" description="Polar residues" evidence="1">
    <location>
        <begin position="392"/>
        <end position="405"/>
    </location>
</feature>
<proteinExistence type="predicted"/>
<dbReference type="EMBL" id="CAJDYZ010007836">
    <property type="protein sequence ID" value="CAD1474689.1"/>
    <property type="molecule type" value="Genomic_DNA"/>
</dbReference>
<feature type="region of interest" description="Disordered" evidence="1">
    <location>
        <begin position="494"/>
        <end position="516"/>
    </location>
</feature>
<feature type="compositionally biased region" description="Polar residues" evidence="1">
    <location>
        <begin position="241"/>
        <end position="256"/>
    </location>
</feature>
<feature type="region of interest" description="Disordered" evidence="1">
    <location>
        <begin position="241"/>
        <end position="262"/>
    </location>
</feature>
<feature type="compositionally biased region" description="Polar residues" evidence="1">
    <location>
        <begin position="442"/>
        <end position="472"/>
    </location>
</feature>
<evidence type="ECO:0000313" key="2">
    <source>
        <dbReference type="EMBL" id="CAD1474689.1"/>
    </source>
</evidence>
<feature type="compositionally biased region" description="Polar residues" evidence="1">
    <location>
        <begin position="498"/>
        <end position="514"/>
    </location>
</feature>
<accession>A0A6V7H858</accession>
<feature type="region of interest" description="Disordered" evidence="1">
    <location>
        <begin position="392"/>
        <end position="472"/>
    </location>
</feature>
<reference evidence="2" key="1">
    <citation type="submission" date="2020-07" db="EMBL/GenBank/DDBJ databases">
        <authorList>
            <person name="Nazaruddin N."/>
        </authorList>
    </citation>
    <scope>NUCLEOTIDE SEQUENCE</scope>
</reference>
<evidence type="ECO:0000256" key="1">
    <source>
        <dbReference type="SAM" id="MobiDB-lite"/>
    </source>
</evidence>
<organism evidence="2 3">
    <name type="scientific">Heterotrigona itama</name>
    <dbReference type="NCBI Taxonomy" id="395501"/>
    <lineage>
        <taxon>Eukaryota</taxon>
        <taxon>Metazoa</taxon>
        <taxon>Ecdysozoa</taxon>
        <taxon>Arthropoda</taxon>
        <taxon>Hexapoda</taxon>
        <taxon>Insecta</taxon>
        <taxon>Pterygota</taxon>
        <taxon>Neoptera</taxon>
        <taxon>Endopterygota</taxon>
        <taxon>Hymenoptera</taxon>
        <taxon>Apocrita</taxon>
        <taxon>Aculeata</taxon>
        <taxon>Apoidea</taxon>
        <taxon>Anthophila</taxon>
        <taxon>Apidae</taxon>
        <taxon>Heterotrigona</taxon>
    </lineage>
</organism>
<protein>
    <submittedName>
        <fullName evidence="2">Uncharacterized protein</fullName>
    </submittedName>
</protein>
<sequence>MDIGTSVSSNQNASSAQRKFYQWVLKWITGIHAQIDWDNDEMRDIRYSTKPDVPTLASFLQAIGFKLLSFEKYNDPLVSGKNDKIETPEQGVLRVAIECNISNMRAVLELGGIACKCPNPDHIKDASFWSISGTGPVGSTDNISQKVEETGSTLLPRLSKDVVQLLRDVSHKLFDIIVCDPNVNRNTDILNASQANNIFCERKVTKKISVTRSHTQPEMCLRTDDMTLECAPKKRRKSINSNPFISHVTSPIQSPKPTLERQKTWDIETESLDSEPRPSSPKLASSPTVLSELSTLAGKISLQSVTMSNNLRNITEYILGAHQNLEKALEVLLVEKPKILNDISPIQDNDGASVRSAPANIPPAVIVSLCHKPIRSNTVTTIKSSSKLSCLTREQQTQAKKNPTITPRVRRSIEPMLSKSTTRRNVNSDQENVKSTLRRRSFYSSSPATSNTSLLKSSDVGQKFSSSRKYSTSKANLTINSDLSSRDLLKTKKLASPEQASSNLETLKSTSSRISMLKSPTKISKIAKTTKSTKINPGIKKNSRVGLSKE</sequence>
<dbReference type="OrthoDB" id="8195469at2759"/>
<comment type="caution">
    <text evidence="2">The sequence shown here is derived from an EMBL/GenBank/DDBJ whole genome shotgun (WGS) entry which is preliminary data.</text>
</comment>
<feature type="compositionally biased region" description="Polar residues" evidence="1">
    <location>
        <begin position="418"/>
        <end position="435"/>
    </location>
</feature>
<name>A0A6V7H858_9HYME</name>
<evidence type="ECO:0000313" key="3">
    <source>
        <dbReference type="Proteomes" id="UP000752696"/>
    </source>
</evidence>
<keyword evidence="3" id="KW-1185">Reference proteome</keyword>
<dbReference type="AlphaFoldDB" id="A0A6V7H858"/>
<dbReference type="Proteomes" id="UP000752696">
    <property type="component" value="Unassembled WGS sequence"/>
</dbReference>
<gene>
    <name evidence="2" type="ORF">MHI_LOCUS483610</name>
</gene>